<dbReference type="Pfam" id="PF02417">
    <property type="entry name" value="Chromate_transp"/>
    <property type="match status" value="1"/>
</dbReference>
<keyword evidence="5 7" id="KW-1133">Transmembrane helix</keyword>
<comment type="subcellular location">
    <subcellularLocation>
        <location evidence="1">Cell membrane</location>
        <topology evidence="1">Multi-pass membrane protein</topology>
    </subcellularLocation>
</comment>
<feature type="transmembrane region" description="Helical" evidence="7">
    <location>
        <begin position="100"/>
        <end position="116"/>
    </location>
</feature>
<dbReference type="PANTHER" id="PTHR43663:SF1">
    <property type="entry name" value="CHROMATE TRANSPORTER"/>
    <property type="match status" value="1"/>
</dbReference>
<organism evidence="8 9">
    <name type="scientific">Candidatus Uhrbacteria bacterium CG10_big_fil_rev_8_21_14_0_10_48_11</name>
    <dbReference type="NCBI Taxonomy" id="1975037"/>
    <lineage>
        <taxon>Bacteria</taxon>
        <taxon>Candidatus Uhriibacteriota</taxon>
    </lineage>
</organism>
<evidence type="ECO:0000256" key="3">
    <source>
        <dbReference type="ARBA" id="ARBA00022475"/>
    </source>
</evidence>
<feature type="transmembrane region" description="Helical" evidence="7">
    <location>
        <begin position="169"/>
        <end position="187"/>
    </location>
</feature>
<keyword evidence="4 7" id="KW-0812">Transmembrane</keyword>
<proteinExistence type="inferred from homology"/>
<evidence type="ECO:0000313" key="8">
    <source>
        <dbReference type="EMBL" id="PJE75969.1"/>
    </source>
</evidence>
<comment type="caution">
    <text evidence="8">The sequence shown here is derived from an EMBL/GenBank/DDBJ whole genome shotgun (WGS) entry which is preliminary data.</text>
</comment>
<evidence type="ECO:0000313" key="9">
    <source>
        <dbReference type="Proteomes" id="UP000231152"/>
    </source>
</evidence>
<feature type="transmembrane region" description="Helical" evidence="7">
    <location>
        <begin position="63"/>
        <end position="88"/>
    </location>
</feature>
<dbReference type="AlphaFoldDB" id="A0A2M8LEV9"/>
<feature type="transmembrane region" description="Helical" evidence="7">
    <location>
        <begin position="6"/>
        <end position="26"/>
    </location>
</feature>
<dbReference type="InterPro" id="IPR003370">
    <property type="entry name" value="Chromate_transpt"/>
</dbReference>
<keyword evidence="3" id="KW-1003">Cell membrane</keyword>
<dbReference type="GO" id="GO:0015109">
    <property type="term" value="F:chromate transmembrane transporter activity"/>
    <property type="evidence" value="ECO:0007669"/>
    <property type="project" value="InterPro"/>
</dbReference>
<protein>
    <recommendedName>
        <fullName evidence="10">Chromate transporter</fullName>
    </recommendedName>
</protein>
<evidence type="ECO:0000256" key="6">
    <source>
        <dbReference type="ARBA" id="ARBA00023136"/>
    </source>
</evidence>
<keyword evidence="6 7" id="KW-0472">Membrane</keyword>
<evidence type="ECO:0000256" key="1">
    <source>
        <dbReference type="ARBA" id="ARBA00004651"/>
    </source>
</evidence>
<dbReference type="PANTHER" id="PTHR43663">
    <property type="entry name" value="CHROMATE TRANSPORT PROTEIN-RELATED"/>
    <property type="match status" value="1"/>
</dbReference>
<evidence type="ECO:0008006" key="10">
    <source>
        <dbReference type="Google" id="ProtNLM"/>
    </source>
</evidence>
<name>A0A2M8LEV9_9BACT</name>
<sequence length="218" mass="24494">EFMNALSLAQILPGATGVSVMGYIGFKLHKLWGGILAPFLYILPAVIAMIVLAWAYFTFGNISFVKALFAGLGALVVALLINATLILGKSVFKKITIKDWKGFVISLMAFVGIYFLKFNIIWIILAAGTLGFLLFSFTREFEDEKAKKGEPLLVEPDILKRELLSMKDFVPVILIVAVFAIGLFIPYTRNVIITFFRHRRACFWRRFYDNSAYPASDC</sequence>
<comment type="similarity">
    <text evidence="2">Belongs to the chromate ion transporter (CHR) (TC 2.A.51) family.</text>
</comment>
<dbReference type="Proteomes" id="UP000231152">
    <property type="component" value="Unassembled WGS sequence"/>
</dbReference>
<gene>
    <name evidence="8" type="ORF">COV04_02040</name>
</gene>
<dbReference type="GO" id="GO:0005886">
    <property type="term" value="C:plasma membrane"/>
    <property type="evidence" value="ECO:0007669"/>
    <property type="project" value="UniProtKB-SubCell"/>
</dbReference>
<dbReference type="EMBL" id="PFET01000008">
    <property type="protein sequence ID" value="PJE75969.1"/>
    <property type="molecule type" value="Genomic_DNA"/>
</dbReference>
<evidence type="ECO:0000256" key="4">
    <source>
        <dbReference type="ARBA" id="ARBA00022692"/>
    </source>
</evidence>
<evidence type="ECO:0000256" key="7">
    <source>
        <dbReference type="SAM" id="Phobius"/>
    </source>
</evidence>
<dbReference type="InterPro" id="IPR052518">
    <property type="entry name" value="CHR_Transporter"/>
</dbReference>
<feature type="non-terminal residue" evidence="8">
    <location>
        <position position="1"/>
    </location>
</feature>
<feature type="transmembrane region" description="Helical" evidence="7">
    <location>
        <begin position="38"/>
        <end position="57"/>
    </location>
</feature>
<accession>A0A2M8LEV9</accession>
<reference evidence="8 9" key="1">
    <citation type="submission" date="2017-09" db="EMBL/GenBank/DDBJ databases">
        <title>Depth-based differentiation of microbial function through sediment-hosted aquifers and enrichment of novel symbionts in the deep terrestrial subsurface.</title>
        <authorList>
            <person name="Probst A.J."/>
            <person name="Ladd B."/>
            <person name="Jarett J.K."/>
            <person name="Geller-Mcgrath D.E."/>
            <person name="Sieber C.M."/>
            <person name="Emerson J.B."/>
            <person name="Anantharaman K."/>
            <person name="Thomas B.C."/>
            <person name="Malmstrom R."/>
            <person name="Stieglmeier M."/>
            <person name="Klingl A."/>
            <person name="Woyke T."/>
            <person name="Ryan C.M."/>
            <person name="Banfield J.F."/>
        </authorList>
    </citation>
    <scope>NUCLEOTIDE SEQUENCE [LARGE SCALE GENOMIC DNA]</scope>
    <source>
        <strain evidence="8">CG10_big_fil_rev_8_21_14_0_10_48_11</strain>
    </source>
</reference>
<evidence type="ECO:0000256" key="5">
    <source>
        <dbReference type="ARBA" id="ARBA00022989"/>
    </source>
</evidence>
<evidence type="ECO:0000256" key="2">
    <source>
        <dbReference type="ARBA" id="ARBA00005262"/>
    </source>
</evidence>